<dbReference type="EMBL" id="MU853245">
    <property type="protein sequence ID" value="KAK4119730.1"/>
    <property type="molecule type" value="Genomic_DNA"/>
</dbReference>
<evidence type="ECO:0000256" key="1">
    <source>
        <dbReference type="SAM" id="MobiDB-lite"/>
    </source>
</evidence>
<protein>
    <submittedName>
        <fullName evidence="2">Uncharacterized protein</fullName>
    </submittedName>
</protein>
<dbReference type="RefSeq" id="XP_062643503.1">
    <property type="nucleotide sequence ID" value="XM_062796652.1"/>
</dbReference>
<evidence type="ECO:0000313" key="2">
    <source>
        <dbReference type="EMBL" id="KAK4119730.1"/>
    </source>
</evidence>
<keyword evidence="3" id="KW-1185">Reference proteome</keyword>
<organism evidence="2 3">
    <name type="scientific">Parathielavia appendiculata</name>
    <dbReference type="NCBI Taxonomy" id="2587402"/>
    <lineage>
        <taxon>Eukaryota</taxon>
        <taxon>Fungi</taxon>
        <taxon>Dikarya</taxon>
        <taxon>Ascomycota</taxon>
        <taxon>Pezizomycotina</taxon>
        <taxon>Sordariomycetes</taxon>
        <taxon>Sordariomycetidae</taxon>
        <taxon>Sordariales</taxon>
        <taxon>Chaetomiaceae</taxon>
        <taxon>Parathielavia</taxon>
    </lineage>
</organism>
<comment type="caution">
    <text evidence="2">The sequence shown here is derived from an EMBL/GenBank/DDBJ whole genome shotgun (WGS) entry which is preliminary data.</text>
</comment>
<reference evidence="2" key="2">
    <citation type="submission" date="2023-05" db="EMBL/GenBank/DDBJ databases">
        <authorList>
            <consortium name="Lawrence Berkeley National Laboratory"/>
            <person name="Steindorff A."/>
            <person name="Hensen N."/>
            <person name="Bonometti L."/>
            <person name="Westerberg I."/>
            <person name="Brannstrom I.O."/>
            <person name="Guillou S."/>
            <person name="Cros-Aarteil S."/>
            <person name="Calhoun S."/>
            <person name="Haridas S."/>
            <person name="Kuo A."/>
            <person name="Mondo S."/>
            <person name="Pangilinan J."/>
            <person name="Riley R."/>
            <person name="Labutti K."/>
            <person name="Andreopoulos B."/>
            <person name="Lipzen A."/>
            <person name="Chen C."/>
            <person name="Yanf M."/>
            <person name="Daum C."/>
            <person name="Ng V."/>
            <person name="Clum A."/>
            <person name="Ohm R."/>
            <person name="Martin F."/>
            <person name="Silar P."/>
            <person name="Natvig D."/>
            <person name="Lalanne C."/>
            <person name="Gautier V."/>
            <person name="Ament-Velasquez S.L."/>
            <person name="Kruys A."/>
            <person name="Hutchinson M.I."/>
            <person name="Powell A.J."/>
            <person name="Barry K."/>
            <person name="Miller A.N."/>
            <person name="Grigoriev I.V."/>
            <person name="Debuchy R."/>
            <person name="Gladieux P."/>
            <person name="Thoren M.H."/>
            <person name="Johannesson H."/>
        </authorList>
    </citation>
    <scope>NUCLEOTIDE SEQUENCE</scope>
    <source>
        <strain evidence="2">CBS 731.68</strain>
    </source>
</reference>
<proteinExistence type="predicted"/>
<feature type="region of interest" description="Disordered" evidence="1">
    <location>
        <begin position="41"/>
        <end position="63"/>
    </location>
</feature>
<accession>A0AAN6TS60</accession>
<sequence>MLQLRIVVIGHILNRIRTGNHAIQTDYDKPPSDRTALTVADDAIQPTEDDGYASETSSSSSELPDNLIRAENDLLIPESAQIDRIFHNSRATWARFAKLADSILRYAFAAELANPGIMFKGYITGRPLWHVPDPELDDGSGDWLCAILSPKLGWLVAGAHFPPWPPIVLAIRASWSLPPNGPAPFCLEEPPRNSAEAMELLIEFCRPFELSRLGTDAMSQFLALLLGRPSIDSATSASECTASSIRQYVADLPYYMTLSMDPRSIAFVIWSIFWQPNLKCHLVSPWLSSALVVIKPSITQLAKVFSLRRPQGSFCWLSMFLLADFTVPDRMARFLQTLKSNGATMRCVQTSRLFQRSQQIQLQIAESALSALALLMIATLALSA</sequence>
<dbReference type="GeneID" id="87833420"/>
<name>A0AAN6TS60_9PEZI</name>
<gene>
    <name evidence="2" type="ORF">N657DRAFT_684202</name>
</gene>
<dbReference type="AlphaFoldDB" id="A0AAN6TS60"/>
<reference evidence="2" key="1">
    <citation type="journal article" date="2023" name="Mol. Phylogenet. Evol.">
        <title>Genome-scale phylogeny and comparative genomics of the fungal order Sordariales.</title>
        <authorList>
            <person name="Hensen N."/>
            <person name="Bonometti L."/>
            <person name="Westerberg I."/>
            <person name="Brannstrom I.O."/>
            <person name="Guillou S."/>
            <person name="Cros-Aarteil S."/>
            <person name="Calhoun S."/>
            <person name="Haridas S."/>
            <person name="Kuo A."/>
            <person name="Mondo S."/>
            <person name="Pangilinan J."/>
            <person name="Riley R."/>
            <person name="LaButti K."/>
            <person name="Andreopoulos B."/>
            <person name="Lipzen A."/>
            <person name="Chen C."/>
            <person name="Yan M."/>
            <person name="Daum C."/>
            <person name="Ng V."/>
            <person name="Clum A."/>
            <person name="Steindorff A."/>
            <person name="Ohm R.A."/>
            <person name="Martin F."/>
            <person name="Silar P."/>
            <person name="Natvig D.O."/>
            <person name="Lalanne C."/>
            <person name="Gautier V."/>
            <person name="Ament-Velasquez S.L."/>
            <person name="Kruys A."/>
            <person name="Hutchinson M.I."/>
            <person name="Powell A.J."/>
            <person name="Barry K."/>
            <person name="Miller A.N."/>
            <person name="Grigoriev I.V."/>
            <person name="Debuchy R."/>
            <person name="Gladieux P."/>
            <person name="Hiltunen Thoren M."/>
            <person name="Johannesson H."/>
        </authorList>
    </citation>
    <scope>NUCLEOTIDE SEQUENCE</scope>
    <source>
        <strain evidence="2">CBS 731.68</strain>
    </source>
</reference>
<evidence type="ECO:0000313" key="3">
    <source>
        <dbReference type="Proteomes" id="UP001302602"/>
    </source>
</evidence>
<dbReference type="Proteomes" id="UP001302602">
    <property type="component" value="Unassembled WGS sequence"/>
</dbReference>